<dbReference type="RefSeq" id="WP_138644833.1">
    <property type="nucleotide sequence ID" value="NZ_VCKW01000038.1"/>
</dbReference>
<sequence length="441" mass="47482">MSAAGIYEVGVLLGGAVVLAAGGTVLAARAAGALTAATGGVMASLGERLEAAQAEWERQHECRSEWEHAALRVLDRNARIAVLAAECAAVTSGECPLSLPAPMPLACEIDDLAAWCASADAAIAEVESWLTDAAAIEIGRHLAEAWQVVRPGEPRPEIFSAEKVAEAMRAASRPGTRLTAARDPESLSADVARIVARLPADVAAEDLAAVRRAAGKALVRDLGEARTRLADLRQRVDAADTRAAIRRSDALDAAVMLQALADATDQDGLELKQALTDVVARRRDLDPALRTRTLSRCAQIQAAAEQEYLRQAVLTAADDLGFEVSADVTTLTGGNGRLELSRDDWPEHAVALVLDDGELRSMVFRTEHRDGQDARRVDREREQDWCDSFEEVRERLAVNGVQVGTRMELRPGERDRVPVTKAAAPARSRPRPKAREREMPQ</sequence>
<protein>
    <submittedName>
        <fullName evidence="2">Uncharacterized protein</fullName>
    </submittedName>
</protein>
<gene>
    <name evidence="2" type="ORF">ETD83_10255</name>
</gene>
<evidence type="ECO:0000313" key="3">
    <source>
        <dbReference type="Proteomes" id="UP000309174"/>
    </source>
</evidence>
<dbReference type="AlphaFoldDB" id="A0A5C4JFY2"/>
<keyword evidence="3" id="KW-1185">Reference proteome</keyword>
<feature type="region of interest" description="Disordered" evidence="1">
    <location>
        <begin position="407"/>
        <end position="441"/>
    </location>
</feature>
<organism evidence="2 3">
    <name type="scientific">Actinomadura soli</name>
    <dbReference type="NCBI Taxonomy" id="2508997"/>
    <lineage>
        <taxon>Bacteria</taxon>
        <taxon>Bacillati</taxon>
        <taxon>Actinomycetota</taxon>
        <taxon>Actinomycetes</taxon>
        <taxon>Streptosporangiales</taxon>
        <taxon>Thermomonosporaceae</taxon>
        <taxon>Actinomadura</taxon>
    </lineage>
</organism>
<evidence type="ECO:0000313" key="2">
    <source>
        <dbReference type="EMBL" id="TMR03697.1"/>
    </source>
</evidence>
<dbReference type="OrthoDB" id="3511988at2"/>
<dbReference type="Proteomes" id="UP000309174">
    <property type="component" value="Unassembled WGS sequence"/>
</dbReference>
<name>A0A5C4JFY2_9ACTN</name>
<reference evidence="2 3" key="1">
    <citation type="submission" date="2019-05" db="EMBL/GenBank/DDBJ databases">
        <title>Draft genome sequence of Actinomadura sp. 14C53.</title>
        <authorList>
            <person name="Saricaoglu S."/>
            <person name="Isik K."/>
        </authorList>
    </citation>
    <scope>NUCLEOTIDE SEQUENCE [LARGE SCALE GENOMIC DNA]</scope>
    <source>
        <strain evidence="2 3">14C53</strain>
    </source>
</reference>
<comment type="caution">
    <text evidence="2">The sequence shown here is derived from an EMBL/GenBank/DDBJ whole genome shotgun (WGS) entry which is preliminary data.</text>
</comment>
<proteinExistence type="predicted"/>
<evidence type="ECO:0000256" key="1">
    <source>
        <dbReference type="SAM" id="MobiDB-lite"/>
    </source>
</evidence>
<feature type="compositionally biased region" description="Basic and acidic residues" evidence="1">
    <location>
        <begin position="407"/>
        <end position="418"/>
    </location>
</feature>
<dbReference type="EMBL" id="VCKW01000038">
    <property type="protein sequence ID" value="TMR03697.1"/>
    <property type="molecule type" value="Genomic_DNA"/>
</dbReference>
<accession>A0A5C4JFY2</accession>